<gene>
    <name evidence="1" type="ORF">C6P61_08530</name>
</gene>
<dbReference type="EMBL" id="PVLR01000021">
    <property type="protein sequence ID" value="PRD69009.1"/>
    <property type="molecule type" value="Genomic_DNA"/>
</dbReference>
<evidence type="ECO:0000313" key="1">
    <source>
        <dbReference type="EMBL" id="PRD69009.1"/>
    </source>
</evidence>
<evidence type="ECO:0000313" key="2">
    <source>
        <dbReference type="Proteomes" id="UP000238326"/>
    </source>
</evidence>
<proteinExistence type="predicted"/>
<evidence type="ECO:0008006" key="3">
    <source>
        <dbReference type="Google" id="ProtNLM"/>
    </source>
</evidence>
<sequence length="270" mass="28923">MRPLTPSGQQAVSQIAQRHGFSVEAVTTMLDAVINGNGSMAQFSHPEFGGSGQWMSGGMTMLSDMFNNYLKGRVDNLCADLAALVASQSDLIQRASSQPQGQEGASLFVPAGPDWWGPELRWPDSSGAQNGVRYAYFSQAHRLAIEVNGQVTIYDTLDHQIGGVSQQQGYGGSLSFNSQYGLIDISRLPVLSIDGQAQAVPVPVPAQQPQPQPQPQITSGFGVPLPTSAPPIATASDIFTLIERLSELHQRGLLSDQEYGSKKAELLSRL</sequence>
<comment type="caution">
    <text evidence="1">The sequence shown here is derived from an EMBL/GenBank/DDBJ whole genome shotgun (WGS) entry which is preliminary data.</text>
</comment>
<name>A0A2S9KEY5_9BURK</name>
<keyword evidence="2" id="KW-1185">Reference proteome</keyword>
<organism evidence="1 2">
    <name type="scientific">Malikia spinosa</name>
    <dbReference type="NCBI Taxonomy" id="86180"/>
    <lineage>
        <taxon>Bacteria</taxon>
        <taxon>Pseudomonadati</taxon>
        <taxon>Pseudomonadota</taxon>
        <taxon>Betaproteobacteria</taxon>
        <taxon>Burkholderiales</taxon>
        <taxon>Comamonadaceae</taxon>
        <taxon>Malikia</taxon>
    </lineage>
</organism>
<protein>
    <recommendedName>
        <fullName evidence="3">SHOCT domain-containing protein</fullName>
    </recommendedName>
</protein>
<dbReference type="AlphaFoldDB" id="A0A2S9KEY5"/>
<reference evidence="1 2" key="1">
    <citation type="submission" date="2018-03" db="EMBL/GenBank/DDBJ databases">
        <title>Comparative genomics illustrates the genes involved in a hyperalkaliphilic mechanisms of Serpentinomonas isolated from highly-alkaline calcium-rich serpentinized springs.</title>
        <authorList>
            <person name="Suzuki S."/>
            <person name="Ishii S."/>
            <person name="Walworth N."/>
            <person name="Bird L."/>
            <person name="Kuenen J.G."/>
            <person name="Nealson K.H."/>
        </authorList>
    </citation>
    <scope>NUCLEOTIDE SEQUENCE [LARGE SCALE GENOMIC DNA]</scope>
    <source>
        <strain evidence="1 2">83</strain>
    </source>
</reference>
<dbReference type="Proteomes" id="UP000238326">
    <property type="component" value="Unassembled WGS sequence"/>
</dbReference>
<accession>A0A2S9KEY5</accession>
<dbReference type="RefSeq" id="WP_105729510.1">
    <property type="nucleotide sequence ID" value="NZ_PVLR01000021.1"/>
</dbReference>
<dbReference type="OrthoDB" id="1778949at2"/>